<evidence type="ECO:0000259" key="2">
    <source>
        <dbReference type="Pfam" id="PF09588"/>
    </source>
</evidence>
<dbReference type="NCBIfam" id="TIGR03033">
    <property type="entry name" value="phage_rel_nuc"/>
    <property type="match status" value="1"/>
</dbReference>
<dbReference type="InterPro" id="IPR017482">
    <property type="entry name" value="Lambda-type_endonuclease"/>
</dbReference>
<dbReference type="Pfam" id="PF09588">
    <property type="entry name" value="YqaJ"/>
    <property type="match status" value="1"/>
</dbReference>
<evidence type="ECO:0000256" key="1">
    <source>
        <dbReference type="SAM" id="Coils"/>
    </source>
</evidence>
<dbReference type="PANTHER" id="PTHR46609:SF6">
    <property type="entry name" value="EXONUCLEASE, PHAGE-TYPE_RECB, C-TERMINAL DOMAIN-CONTAINING PROTEIN-RELATED"/>
    <property type="match status" value="1"/>
</dbReference>
<reference evidence="3" key="1">
    <citation type="journal article" date="2022" name="Cell">
        <title>Design, construction, and in vivo augmentation of a complex gut microbiome.</title>
        <authorList>
            <person name="Cheng A.G."/>
            <person name="Ho P.Y."/>
            <person name="Aranda-Diaz A."/>
            <person name="Jain S."/>
            <person name="Yu F.B."/>
            <person name="Meng X."/>
            <person name="Wang M."/>
            <person name="Iakiviak M."/>
            <person name="Nagashima K."/>
            <person name="Zhao A."/>
            <person name="Murugkar P."/>
            <person name="Patil A."/>
            <person name="Atabakhsh K."/>
            <person name="Weakley A."/>
            <person name="Yan J."/>
            <person name="Brumbaugh A.R."/>
            <person name="Higginbottom S."/>
            <person name="Dimas A."/>
            <person name="Shiver A.L."/>
            <person name="Deutschbauer A."/>
            <person name="Neff N."/>
            <person name="Sonnenburg J.L."/>
            <person name="Huang K.C."/>
            <person name="Fischbach M.A."/>
        </authorList>
    </citation>
    <scope>NUCLEOTIDE SEQUENCE</scope>
    <source>
        <strain evidence="3">AP11</strain>
    </source>
</reference>
<keyword evidence="1" id="KW-0175">Coiled coil</keyword>
<dbReference type="InterPro" id="IPR011335">
    <property type="entry name" value="Restrct_endonuc-II-like"/>
</dbReference>
<dbReference type="GeneID" id="82890893"/>
<feature type="domain" description="YqaJ viral recombinase" evidence="2">
    <location>
        <begin position="13"/>
        <end position="152"/>
    </location>
</feature>
<dbReference type="EMBL" id="CP102294">
    <property type="protein sequence ID" value="UWN57971.1"/>
    <property type="molecule type" value="Genomic_DNA"/>
</dbReference>
<dbReference type="RefSeq" id="WP_019246322.1">
    <property type="nucleotide sequence ID" value="NZ_CAPH01000015.1"/>
</dbReference>
<dbReference type="Proteomes" id="UP001059295">
    <property type="component" value="Chromosome"/>
</dbReference>
<dbReference type="InterPro" id="IPR019080">
    <property type="entry name" value="YqaJ_viral_recombinase"/>
</dbReference>
<feature type="coiled-coil region" evidence="1">
    <location>
        <begin position="226"/>
        <end position="253"/>
    </location>
</feature>
<protein>
    <submittedName>
        <fullName evidence="3">YqaJ viral recombinase family protein</fullName>
    </submittedName>
</protein>
<sequence>MSNTVIRPKDRAEWLEYRKDGIGSSEVATILGLNPWETPYQLWRRKKGLDAPKDETFAMKAGHYLEDAVSQFWADATGREVIKSSAGDWLFKNNEKGFLQASPDRTYWLDGHRNPNNKGILECKTTQMSIDPDDLPKHWFCQVQYLLGVSEFKQGSLAWLCSGREFGYKDIAFVPDFFGWMIEEVERFWVDNIIGNVEPDATTVTDVITKYARHTEGKIIEVSDDILSACNQLKVVKAELAKLEATKEELESKIKMGFGDAEAISYGGQTLATWKTSKDSAKFDSKAFGKVHPDLAQEFTKIVPGTRRFILK</sequence>
<dbReference type="Gene3D" id="3.90.320.10">
    <property type="match status" value="1"/>
</dbReference>
<organism evidence="3 4">
    <name type="scientific">Alistipes ihumii AP11</name>
    <dbReference type="NCBI Taxonomy" id="1211813"/>
    <lineage>
        <taxon>Bacteria</taxon>
        <taxon>Pseudomonadati</taxon>
        <taxon>Bacteroidota</taxon>
        <taxon>Bacteroidia</taxon>
        <taxon>Bacteroidales</taxon>
        <taxon>Rikenellaceae</taxon>
        <taxon>Alistipes</taxon>
    </lineage>
</organism>
<keyword evidence="4" id="KW-1185">Reference proteome</keyword>
<proteinExistence type="predicted"/>
<evidence type="ECO:0000313" key="4">
    <source>
        <dbReference type="Proteomes" id="UP001059295"/>
    </source>
</evidence>
<name>A0ABY5V183_9BACT</name>
<dbReference type="InterPro" id="IPR051703">
    <property type="entry name" value="NF-kappa-B_Signaling_Reg"/>
</dbReference>
<gene>
    <name evidence="3" type="ORF">NQ491_04125</name>
</gene>
<evidence type="ECO:0000313" key="3">
    <source>
        <dbReference type="EMBL" id="UWN57971.1"/>
    </source>
</evidence>
<accession>A0ABY5V183</accession>
<dbReference type="InterPro" id="IPR011604">
    <property type="entry name" value="PDDEXK-like_dom_sf"/>
</dbReference>
<dbReference type="PANTHER" id="PTHR46609">
    <property type="entry name" value="EXONUCLEASE, PHAGE-TYPE/RECB, C-TERMINAL DOMAIN-CONTAINING PROTEIN"/>
    <property type="match status" value="1"/>
</dbReference>
<dbReference type="SUPFAM" id="SSF52980">
    <property type="entry name" value="Restriction endonuclease-like"/>
    <property type="match status" value="1"/>
</dbReference>